<dbReference type="Proteomes" id="UP000027586">
    <property type="component" value="Unassembled WGS sequence"/>
</dbReference>
<feature type="region of interest" description="Disordered" evidence="7">
    <location>
        <begin position="554"/>
        <end position="678"/>
    </location>
</feature>
<dbReference type="InterPro" id="IPR001357">
    <property type="entry name" value="BRCT_dom"/>
</dbReference>
<dbReference type="GO" id="GO:0005634">
    <property type="term" value="C:nucleus"/>
    <property type="evidence" value="ECO:0007669"/>
    <property type="project" value="UniProtKB-SubCell"/>
</dbReference>
<proteinExistence type="predicted"/>
<name>A0A068RKC8_9FUNG</name>
<organism evidence="10 11">
    <name type="scientific">Lichtheimia corymbifera JMRC:FSU:9682</name>
    <dbReference type="NCBI Taxonomy" id="1263082"/>
    <lineage>
        <taxon>Eukaryota</taxon>
        <taxon>Fungi</taxon>
        <taxon>Fungi incertae sedis</taxon>
        <taxon>Mucoromycota</taxon>
        <taxon>Mucoromycotina</taxon>
        <taxon>Mucoromycetes</taxon>
        <taxon>Mucorales</taxon>
        <taxon>Lichtheimiaceae</taxon>
        <taxon>Lichtheimia</taxon>
    </lineage>
</organism>
<feature type="region of interest" description="Disordered" evidence="7">
    <location>
        <begin position="501"/>
        <end position="534"/>
    </location>
</feature>
<dbReference type="InterPro" id="IPR036412">
    <property type="entry name" value="HAD-like_sf"/>
</dbReference>
<accession>A0A068RKC8</accession>
<dbReference type="PANTHER" id="PTHR23081">
    <property type="entry name" value="RNA POLYMERASE II CTD PHOSPHATASE"/>
    <property type="match status" value="1"/>
</dbReference>
<dbReference type="SMART" id="SM00577">
    <property type="entry name" value="CPDc"/>
    <property type="match status" value="1"/>
</dbReference>
<comment type="caution">
    <text evidence="10">The sequence shown here is derived from an EMBL/GenBank/DDBJ whole genome shotgun (WGS) entry which is preliminary data.</text>
</comment>
<dbReference type="SUPFAM" id="SSF52113">
    <property type="entry name" value="BRCT domain"/>
    <property type="match status" value="1"/>
</dbReference>
<feature type="compositionally biased region" description="Low complexity" evidence="7">
    <location>
        <begin position="660"/>
        <end position="678"/>
    </location>
</feature>
<evidence type="ECO:0000256" key="6">
    <source>
        <dbReference type="RuleBase" id="RU366066"/>
    </source>
</evidence>
<dbReference type="PROSITE" id="PS50969">
    <property type="entry name" value="FCP1"/>
    <property type="match status" value="1"/>
</dbReference>
<protein>
    <recommendedName>
        <fullName evidence="6">RNA polymerase II subunit A C-terminal domain phosphatase</fullName>
        <ecNumber evidence="6">3.1.3.16</ecNumber>
    </recommendedName>
</protein>
<feature type="domain" description="BRCT" evidence="8">
    <location>
        <begin position="410"/>
        <end position="503"/>
    </location>
</feature>
<gene>
    <name evidence="10" type="ORF">LCOR_02318.1</name>
</gene>
<dbReference type="AlphaFoldDB" id="A0A068RKC8"/>
<dbReference type="InterPro" id="IPR039189">
    <property type="entry name" value="Fcp1"/>
</dbReference>
<reference evidence="10" key="1">
    <citation type="submission" date="2013-08" db="EMBL/GenBank/DDBJ databases">
        <title>Gene expansion shapes genome architecture in the human pathogen Lichtheimia corymbifera: an evolutionary genomics analysis in the ancient terrestrial Mucorales (Mucoromycotina).</title>
        <authorList>
            <person name="Schwartze V.U."/>
            <person name="Winter S."/>
            <person name="Shelest E."/>
            <person name="Marcet-Houben M."/>
            <person name="Horn F."/>
            <person name="Wehner S."/>
            <person name="Hoffmann K."/>
            <person name="Riege K."/>
            <person name="Sammeth M."/>
            <person name="Nowrousian M."/>
            <person name="Valiante V."/>
            <person name="Linde J."/>
            <person name="Jacobsen I.D."/>
            <person name="Marz M."/>
            <person name="Brakhage A.A."/>
            <person name="Gabaldon T."/>
            <person name="Bocker S."/>
            <person name="Voigt K."/>
        </authorList>
    </citation>
    <scope>NUCLEOTIDE SEQUENCE [LARGE SCALE GENOMIC DNA]</scope>
    <source>
        <strain evidence="10">FSU 9682</strain>
    </source>
</reference>
<dbReference type="PROSITE" id="PS50172">
    <property type="entry name" value="BRCT"/>
    <property type="match status" value="1"/>
</dbReference>
<dbReference type="OrthoDB" id="10249888at2759"/>
<dbReference type="SMART" id="SM00292">
    <property type="entry name" value="BRCT"/>
    <property type="match status" value="1"/>
</dbReference>
<keyword evidence="11" id="KW-1185">Reference proteome</keyword>
<evidence type="ECO:0000259" key="8">
    <source>
        <dbReference type="PROSITE" id="PS50172"/>
    </source>
</evidence>
<dbReference type="InterPro" id="IPR011947">
    <property type="entry name" value="FCP1_euk"/>
</dbReference>
<dbReference type="Gene3D" id="3.40.50.1000">
    <property type="entry name" value="HAD superfamily/HAD-like"/>
    <property type="match status" value="1"/>
</dbReference>
<feature type="compositionally biased region" description="Basic residues" evidence="7">
    <location>
        <begin position="607"/>
        <end position="619"/>
    </location>
</feature>
<evidence type="ECO:0000256" key="4">
    <source>
        <dbReference type="ARBA" id="ARBA00047761"/>
    </source>
</evidence>
<dbReference type="PANTHER" id="PTHR23081:SF36">
    <property type="entry name" value="RNA POLYMERASE II SUBUNIT A C-TERMINAL DOMAIN PHOSPHATASE"/>
    <property type="match status" value="1"/>
</dbReference>
<keyword evidence="2 6" id="KW-0378">Hydrolase</keyword>
<dbReference type="Gene3D" id="3.40.50.10190">
    <property type="entry name" value="BRCT domain"/>
    <property type="match status" value="1"/>
</dbReference>
<feature type="compositionally biased region" description="Pro residues" evidence="7">
    <location>
        <begin position="264"/>
        <end position="276"/>
    </location>
</feature>
<feature type="region of interest" description="Disordered" evidence="7">
    <location>
        <begin position="328"/>
        <end position="353"/>
    </location>
</feature>
<dbReference type="VEuPathDB" id="FungiDB:LCOR_02318.1"/>
<comment type="catalytic activity">
    <reaction evidence="5 6">
        <text>O-phospho-L-threonyl-[protein] + H2O = L-threonyl-[protein] + phosphate</text>
        <dbReference type="Rhea" id="RHEA:47004"/>
        <dbReference type="Rhea" id="RHEA-COMP:11060"/>
        <dbReference type="Rhea" id="RHEA-COMP:11605"/>
        <dbReference type="ChEBI" id="CHEBI:15377"/>
        <dbReference type="ChEBI" id="CHEBI:30013"/>
        <dbReference type="ChEBI" id="CHEBI:43474"/>
        <dbReference type="ChEBI" id="CHEBI:61977"/>
        <dbReference type="EC" id="3.1.3.16"/>
    </reaction>
</comment>
<dbReference type="InterPro" id="IPR004274">
    <property type="entry name" value="FCP1_dom"/>
</dbReference>
<keyword evidence="3 6" id="KW-0539">Nucleus</keyword>
<dbReference type="CDD" id="cd07521">
    <property type="entry name" value="HAD_FCP1-like"/>
    <property type="match status" value="1"/>
</dbReference>
<dbReference type="NCBIfam" id="TIGR02250">
    <property type="entry name" value="FCP1_euk"/>
    <property type="match status" value="1"/>
</dbReference>
<dbReference type="Pfam" id="PF12738">
    <property type="entry name" value="PTCB-BRCT"/>
    <property type="match status" value="1"/>
</dbReference>
<evidence type="ECO:0000313" key="11">
    <source>
        <dbReference type="Proteomes" id="UP000027586"/>
    </source>
</evidence>
<sequence length="678" mass="76551">MRRYTRSGDKHRICTHSSPQLQASTHYHAHLKDLKKKNVMEDCTHEVQFQGLCAVCGKVLDKAESTKDNINMSHNTTGLTVSRKEAERLEQENASRLMEDRKLSLILDLDQTVVHATWDPTVGEWMKDENNANHPATKDIRKFTLPGSNLMYYIKLRPGLSEFLEQVSKLYELHIYTMGTRHYAEAVAREIDPEDKLFRDRILSRDESGSMTQKKIQRLFPCDTSMVVVLDDRSDVWSFSPNLIKVKPYEFFVGIGDINSPFAPKQPPEVPLPPTPESQEGKTEENEENQDASKDNEEVQEEKGNAVEEEEAANDKRLLAQQERIQEAMAKEQQQQRPLAQKQNELAPGQDQPLLVDDDKELYTMAKVLVEVHDRFYKGLDAYNKEQNDAGSSSSPAVKKPDVKDLIPEMRKQVLDGVHAVFSGLIPQQQPLPTSMYWQLAESFGAVCLPDLTGNVTHVIAAKAGTDKVKRARKTNRIKIVTADWLMDSVGRWERQDEQKYILPDLEPQNNNESEFENPESTPFDEGAFDPEEHGLVDDIDWDEADREVDDAINESGTDMWDTDSEAIGSPASSRIKSKRKRRNVDTDSSGGEDNFTDSDEEAKSPLSKRRLMIAKRGRSQLSQVATMGDDDKNDGGISTGGHTTDNEEEDYPEERDSDSSSGSDLDDFAGLLDGEIE</sequence>
<evidence type="ECO:0000256" key="1">
    <source>
        <dbReference type="ARBA" id="ARBA00004123"/>
    </source>
</evidence>
<dbReference type="STRING" id="1263082.A0A068RKC8"/>
<evidence type="ECO:0000256" key="5">
    <source>
        <dbReference type="ARBA" id="ARBA00048336"/>
    </source>
</evidence>
<dbReference type="Pfam" id="PF03031">
    <property type="entry name" value="NIF"/>
    <property type="match status" value="1"/>
</dbReference>
<evidence type="ECO:0000313" key="10">
    <source>
        <dbReference type="EMBL" id="CDH50608.1"/>
    </source>
</evidence>
<feature type="compositionally biased region" description="Acidic residues" evidence="7">
    <location>
        <begin position="647"/>
        <end position="657"/>
    </location>
</feature>
<dbReference type="Gene3D" id="1.10.287.10">
    <property type="entry name" value="S15/NS1, RNA-binding"/>
    <property type="match status" value="1"/>
</dbReference>
<evidence type="ECO:0000256" key="3">
    <source>
        <dbReference type="ARBA" id="ARBA00023242"/>
    </source>
</evidence>
<dbReference type="EMBL" id="CBTN010000007">
    <property type="protein sequence ID" value="CDH50608.1"/>
    <property type="molecule type" value="Genomic_DNA"/>
</dbReference>
<feature type="compositionally biased region" description="Polar residues" evidence="7">
    <location>
        <begin position="332"/>
        <end position="344"/>
    </location>
</feature>
<dbReference type="EC" id="3.1.3.16" evidence="6"/>
<comment type="subcellular location">
    <subcellularLocation>
        <location evidence="1 6">Nucleus</location>
    </subcellularLocation>
</comment>
<dbReference type="GO" id="GO:0008420">
    <property type="term" value="F:RNA polymerase II CTD heptapeptide repeat phosphatase activity"/>
    <property type="evidence" value="ECO:0007669"/>
    <property type="project" value="UniProtKB-UniRule"/>
</dbReference>
<comment type="catalytic activity">
    <reaction evidence="4 6">
        <text>O-phospho-L-seryl-[protein] + H2O = L-seryl-[protein] + phosphate</text>
        <dbReference type="Rhea" id="RHEA:20629"/>
        <dbReference type="Rhea" id="RHEA-COMP:9863"/>
        <dbReference type="Rhea" id="RHEA-COMP:11604"/>
        <dbReference type="ChEBI" id="CHEBI:15377"/>
        <dbReference type="ChEBI" id="CHEBI:29999"/>
        <dbReference type="ChEBI" id="CHEBI:43474"/>
        <dbReference type="ChEBI" id="CHEBI:83421"/>
        <dbReference type="EC" id="3.1.3.16"/>
    </reaction>
</comment>
<dbReference type="InterPro" id="IPR036420">
    <property type="entry name" value="BRCT_dom_sf"/>
</dbReference>
<feature type="domain" description="FCP1 homology" evidence="9">
    <location>
        <begin position="98"/>
        <end position="270"/>
    </location>
</feature>
<evidence type="ECO:0000256" key="7">
    <source>
        <dbReference type="SAM" id="MobiDB-lite"/>
    </source>
</evidence>
<feature type="region of interest" description="Disordered" evidence="7">
    <location>
        <begin position="262"/>
        <end position="314"/>
    </location>
</feature>
<evidence type="ECO:0000259" key="9">
    <source>
        <dbReference type="PROSITE" id="PS50969"/>
    </source>
</evidence>
<dbReference type="InterPro" id="IPR023214">
    <property type="entry name" value="HAD_sf"/>
</dbReference>
<feature type="compositionally biased region" description="Basic and acidic residues" evidence="7">
    <location>
        <begin position="291"/>
        <end position="306"/>
    </location>
</feature>
<evidence type="ECO:0000256" key="2">
    <source>
        <dbReference type="ARBA" id="ARBA00022801"/>
    </source>
</evidence>
<dbReference type="SUPFAM" id="SSF56784">
    <property type="entry name" value="HAD-like"/>
    <property type="match status" value="1"/>
</dbReference>
<comment type="function">
    <text evidence="6">This promotes the activity of RNA polymerase II.</text>
</comment>
<dbReference type="CDD" id="cd17729">
    <property type="entry name" value="BRCT_CTDP1"/>
    <property type="match status" value="1"/>
</dbReference>